<dbReference type="Pfam" id="PF04587">
    <property type="entry name" value="ADP_PFK_GK"/>
    <property type="match status" value="1"/>
</dbReference>
<name>A0ABX2AA19_9MICO</name>
<dbReference type="Proteomes" id="UP000757540">
    <property type="component" value="Unassembled WGS sequence"/>
</dbReference>
<evidence type="ECO:0000313" key="7">
    <source>
        <dbReference type="EMBL" id="NOV99005.1"/>
    </source>
</evidence>
<dbReference type="SUPFAM" id="SSF53613">
    <property type="entry name" value="Ribokinase-like"/>
    <property type="match status" value="1"/>
</dbReference>
<evidence type="ECO:0000256" key="5">
    <source>
        <dbReference type="ARBA" id="ARBA00022842"/>
    </source>
</evidence>
<dbReference type="GO" id="GO:0043844">
    <property type="term" value="F:ADP-specific phosphofructokinase activity"/>
    <property type="evidence" value="ECO:0007669"/>
    <property type="project" value="UniProtKB-EC"/>
</dbReference>
<accession>A0ABX2AA19</accession>
<evidence type="ECO:0000256" key="3">
    <source>
        <dbReference type="ARBA" id="ARBA00022723"/>
    </source>
</evidence>
<evidence type="ECO:0000256" key="2">
    <source>
        <dbReference type="ARBA" id="ARBA00022679"/>
    </source>
</evidence>
<dbReference type="GO" id="GO:0043843">
    <property type="term" value="F:ADP-specific glucokinase activity"/>
    <property type="evidence" value="ECO:0007669"/>
    <property type="project" value="UniProtKB-EC"/>
</dbReference>
<keyword evidence="1" id="KW-0963">Cytoplasm</keyword>
<comment type="caution">
    <text evidence="7">The sequence shown here is derived from an EMBL/GenBank/DDBJ whole genome shotgun (WGS) entry which is preliminary data.</text>
</comment>
<dbReference type="RefSeq" id="WP_171785190.1">
    <property type="nucleotide sequence ID" value="NZ_BAAAML010000004.1"/>
</dbReference>
<dbReference type="PANTHER" id="PTHR21208:SF1">
    <property type="entry name" value="ADP-DEPENDENT GLUCOKINASE"/>
    <property type="match status" value="1"/>
</dbReference>
<keyword evidence="8" id="KW-1185">Reference proteome</keyword>
<keyword evidence="4" id="KW-0418">Kinase</keyword>
<dbReference type="InterPro" id="IPR029056">
    <property type="entry name" value="Ribokinase-like"/>
</dbReference>
<dbReference type="Gene3D" id="3.40.1190.20">
    <property type="match status" value="1"/>
</dbReference>
<evidence type="ECO:0000256" key="4">
    <source>
        <dbReference type="ARBA" id="ARBA00022777"/>
    </source>
</evidence>
<keyword evidence="5" id="KW-0460">Magnesium</keyword>
<dbReference type="InterPro" id="IPR007666">
    <property type="entry name" value="ADP_PFK/GK"/>
</dbReference>
<keyword evidence="3" id="KW-0479">Metal-binding</keyword>
<evidence type="ECO:0000313" key="8">
    <source>
        <dbReference type="Proteomes" id="UP000757540"/>
    </source>
</evidence>
<dbReference type="EC" id="2.7.1.147" evidence="7"/>
<protein>
    <submittedName>
        <fullName evidence="7">ADP-dependent phosphofructokinase/glucokinase</fullName>
        <ecNumber evidence="7">2.7.1.146</ecNumber>
        <ecNumber evidence="7">2.7.1.147</ecNumber>
    </submittedName>
</protein>
<gene>
    <name evidence="7" type="ORF">HDG69_003607</name>
</gene>
<dbReference type="PROSITE" id="PS51255">
    <property type="entry name" value="ADPK"/>
    <property type="match status" value="1"/>
</dbReference>
<evidence type="ECO:0000256" key="1">
    <source>
        <dbReference type="ARBA" id="ARBA00022490"/>
    </source>
</evidence>
<proteinExistence type="predicted"/>
<dbReference type="EMBL" id="JABEZU010000005">
    <property type="protein sequence ID" value="NOV99005.1"/>
    <property type="molecule type" value="Genomic_DNA"/>
</dbReference>
<evidence type="ECO:0000256" key="6">
    <source>
        <dbReference type="ARBA" id="ARBA00023152"/>
    </source>
</evidence>
<reference evidence="7 8" key="1">
    <citation type="submission" date="2020-05" db="EMBL/GenBank/DDBJ databases">
        <title>Genomic Encyclopedia of Type Strains, Phase III (KMG-III): the genomes of soil and plant-associated and newly described type strains.</title>
        <authorList>
            <person name="Whitman W."/>
        </authorList>
    </citation>
    <scope>NUCLEOTIDE SEQUENCE [LARGE SCALE GENOMIC DNA]</scope>
    <source>
        <strain evidence="7 8">KCTC 19046</strain>
    </source>
</reference>
<organism evidence="7 8">
    <name type="scientific">Isoptericola halotolerans</name>
    <dbReference type="NCBI Taxonomy" id="300560"/>
    <lineage>
        <taxon>Bacteria</taxon>
        <taxon>Bacillati</taxon>
        <taxon>Actinomycetota</taxon>
        <taxon>Actinomycetes</taxon>
        <taxon>Micrococcales</taxon>
        <taxon>Promicromonosporaceae</taxon>
        <taxon>Isoptericola</taxon>
    </lineage>
</organism>
<dbReference type="PANTHER" id="PTHR21208">
    <property type="entry name" value="ADP-DEPENDENT GLUCOKINASE"/>
    <property type="match status" value="1"/>
</dbReference>
<dbReference type="EC" id="2.7.1.146" evidence="7"/>
<keyword evidence="2 7" id="KW-0808">Transferase</keyword>
<sequence length="399" mass="43235">MSARFALGLGGTVDYEVVWDARVLEDLAAEHVVTLADLDTGRAIGDERDLLCTLLAFVRDGVGGERFVASSDIITGLARHLEVRVTLGGTCVRAAMAMDAVGLPATVHLVSIDDTVRRLLPASTSYLCSAREDSLDPHLIVQFAQGERVRLADGEVVAPRSNRIIYVNDPPNRDLVIDDAWADEVAVADVVLVSGFNVMQERELLDDRLATVRADLERVPQHGIVYFEDAGYHLPEFSRRVRDVLAPVVDVWAMNEDELEWWLGREVDLLDVDDVRQALQELAVAVPARVRVLHTKSWALAHGPGAGRFRESLRSGIVMGATRYLVGDAFSAPDLATMCARPCDPVAVAFSQGLTDVVPDVVCEPGYDVVAARPTTIGLGDTFVGGFLTGLAGSDAVRR</sequence>
<keyword evidence="6" id="KW-0324">Glycolysis</keyword>